<feature type="domain" description="SpaA-like prealbumin fold" evidence="10">
    <location>
        <begin position="2244"/>
        <end position="2327"/>
    </location>
</feature>
<name>A0A653WD36_BACMY</name>
<evidence type="ECO:0000259" key="11">
    <source>
        <dbReference type="Pfam" id="PF17961"/>
    </source>
</evidence>
<dbReference type="SUPFAM" id="SSF49478">
    <property type="entry name" value="Cna protein B-type domain"/>
    <property type="match status" value="19"/>
</dbReference>
<dbReference type="InterPro" id="IPR041171">
    <property type="entry name" value="SDR_Ig"/>
</dbReference>
<gene>
    <name evidence="12" type="ORF">BACI71_30126</name>
</gene>
<dbReference type="InterPro" id="IPR026466">
    <property type="entry name" value="Fim_isopep_form_D2_dom"/>
</dbReference>
<evidence type="ECO:0000256" key="7">
    <source>
        <dbReference type="SAM" id="MobiDB-lite"/>
    </source>
</evidence>
<feature type="domain" description="SpaA-like prealbumin fold" evidence="10">
    <location>
        <begin position="756"/>
        <end position="839"/>
    </location>
</feature>
<feature type="compositionally biased region" description="Basic and acidic residues" evidence="7">
    <location>
        <begin position="2342"/>
        <end position="2388"/>
    </location>
</feature>
<feature type="domain" description="SpaA-like prealbumin fold" evidence="10">
    <location>
        <begin position="2151"/>
        <end position="2233"/>
    </location>
</feature>
<feature type="domain" description="SpaA-like prealbumin fold" evidence="10">
    <location>
        <begin position="942"/>
        <end position="1026"/>
    </location>
</feature>
<dbReference type="EMBL" id="CABWMC010000023">
    <property type="protein sequence ID" value="VXC16638.1"/>
    <property type="molecule type" value="Genomic_DNA"/>
</dbReference>
<keyword evidence="6" id="KW-0572">Peptidoglycan-anchor</keyword>
<feature type="domain" description="Collagen binding" evidence="9">
    <location>
        <begin position="184"/>
        <end position="307"/>
    </location>
</feature>
<evidence type="ECO:0000256" key="1">
    <source>
        <dbReference type="ARBA" id="ARBA00004168"/>
    </source>
</evidence>
<feature type="domain" description="SpaA-like prealbumin fold" evidence="10">
    <location>
        <begin position="663"/>
        <end position="746"/>
    </location>
</feature>
<evidence type="ECO:0000256" key="5">
    <source>
        <dbReference type="ARBA" id="ARBA00022729"/>
    </source>
</evidence>
<evidence type="ECO:0000256" key="8">
    <source>
        <dbReference type="SAM" id="Phobius"/>
    </source>
</evidence>
<feature type="transmembrane region" description="Helical" evidence="8">
    <location>
        <begin position="2428"/>
        <end position="2445"/>
    </location>
</feature>
<feature type="domain" description="SpaA-like prealbumin fold" evidence="10">
    <location>
        <begin position="2058"/>
        <end position="2140"/>
    </location>
</feature>
<feature type="domain" description="SpaA-like prealbumin fold" evidence="10">
    <location>
        <begin position="572"/>
        <end position="657"/>
    </location>
</feature>
<evidence type="ECO:0000256" key="4">
    <source>
        <dbReference type="ARBA" id="ARBA00022525"/>
    </source>
</evidence>
<feature type="domain" description="SpaA-like prealbumin fold" evidence="10">
    <location>
        <begin position="1686"/>
        <end position="1769"/>
    </location>
</feature>
<feature type="domain" description="SpaA-like prealbumin fold" evidence="10">
    <location>
        <begin position="1128"/>
        <end position="1212"/>
    </location>
</feature>
<feature type="domain" description="SpaA-like prealbumin fold" evidence="10">
    <location>
        <begin position="1407"/>
        <end position="1491"/>
    </location>
</feature>
<keyword evidence="4" id="KW-0964">Secreted</keyword>
<feature type="domain" description="SDR-like Ig" evidence="11">
    <location>
        <begin position="57"/>
        <end position="141"/>
    </location>
</feature>
<dbReference type="PANTHER" id="PTHR36108">
    <property type="entry name" value="COLOSSIN-B-RELATED"/>
    <property type="match status" value="1"/>
</dbReference>
<dbReference type="GO" id="GO:0007155">
    <property type="term" value="P:cell adhesion"/>
    <property type="evidence" value="ECO:0007669"/>
    <property type="project" value="InterPro"/>
</dbReference>
<comment type="subcellular location">
    <subcellularLocation>
        <location evidence="1">Secreted</location>
        <location evidence="1">Cell wall</location>
        <topology evidence="1">Peptidoglycan-anchor</topology>
    </subcellularLocation>
</comment>
<feature type="domain" description="SpaA-like prealbumin fold" evidence="10">
    <location>
        <begin position="1314"/>
        <end position="1396"/>
    </location>
</feature>
<dbReference type="RefSeq" id="WP_159146331.1">
    <property type="nucleotide sequence ID" value="NZ_LR733376.1"/>
</dbReference>
<feature type="domain" description="SpaA-like prealbumin fold" evidence="10">
    <location>
        <begin position="1965"/>
        <end position="2047"/>
    </location>
</feature>
<keyword evidence="8" id="KW-0472">Membrane</keyword>
<evidence type="ECO:0000256" key="6">
    <source>
        <dbReference type="ARBA" id="ARBA00023088"/>
    </source>
</evidence>
<evidence type="ECO:0000259" key="9">
    <source>
        <dbReference type="Pfam" id="PF05737"/>
    </source>
</evidence>
<dbReference type="SUPFAM" id="SSF49401">
    <property type="entry name" value="Bacterial adhesins"/>
    <property type="match status" value="2"/>
</dbReference>
<dbReference type="InterPro" id="IPR008966">
    <property type="entry name" value="Adhesion_dom_sf"/>
</dbReference>
<evidence type="ECO:0000256" key="2">
    <source>
        <dbReference type="ARBA" id="ARBA00007257"/>
    </source>
</evidence>
<dbReference type="NCBIfam" id="TIGR04226">
    <property type="entry name" value="RrgB_K2N_iso_D2"/>
    <property type="match status" value="1"/>
</dbReference>
<evidence type="ECO:0000259" key="10">
    <source>
        <dbReference type="Pfam" id="PF17802"/>
    </source>
</evidence>
<sequence length="2450" mass="268514">MQTKSTKRHISMISLVFLVLFSVLNVWAPVIQAAVIKNPVDEINISRTDGTTSEPYQASDGMKVEVKWSAKEQIKSGDQFTIDMPKEFRKDLMNMSFPLKDAEGKTVGTCEMKKGLLTCTMGDYVEGKNNVKGSLFVEFYFGLEAYDGVQKIPLEFNVDGQIVNKEVSVSNTTERPKPQPNTDNLLKWGSYNQEDPSIADWLVYVNATGTEMQDLKLTDTLGPGHELITDSVVLEEAVFEDGYAPTNIKPADLSKIKINATKTGFTIEFPDSSKGYILRYKTKITNPAAKPHKNTVKLEGKNIKTEEKVGEVFVSGGGGTGSGDDNPPSIEKNIVDENGKLVENQQLAQMDQPIQYQVGTHIPNDPPKYTSMVISDDLEDVLEVLEAKVYDQNGQDITSKGTLKIDKQKSEVTFTFGESFDYKSYEDQIINLNIKAEIKADADLSSYVDKKIPNKAELHFDDKKLTSNEVTVTPPEPPKDGTVAIHKIDAEDPTKELTGAEFEVRDSEDKVVAVLKTGEKGFSAPQTLAPGTYKVYEKVAPEGYQKLTSPVEVTLQAGETKTIEIKNTLQKGQIELKKIDSENGEKPLANAEFDVVKDGVVVEHIITDKDGKAISKPLAPGKYILKETKAPEGYQLKEKEFEVNVTGDGIFPITVENAMVDKGNVEITKVDKESGAVLAGVEFEVQDEKDKVVRKVVTDKDGRANVSDLSVGKYKLVETKSLPGYKKLTESVSFEIKKGMTTVLSLKVENEQLDKGSLEITKVDKDSQKALAGVVFEVQDEKGKVVKKVTTDKDGKANVSDLSVGKYKLVETESLPGYKKLTEPVSFEIKKGMTEVLSLKVENEQLDKGSVEIIKVDKDSQKALEGVVFEVQDEAGKVIKKVTTDKSGKAKIADLSVGKYKLVEVESLPGYKKLTEPVSFEIKKGMIEVLSLKIENEMVDTGNVEITKIDKDNKAPLAGVTFVVQDEKGNEVKKVTTDKDGKANVSDLPVGKYELVEVESLPGYKKLEKPVSFEIKKGMTKSLTFTVENEMVDTGNVEITKIDKDSKAPLEGVVFEVRDSKGKVVTKVTTDKDGKANVSDLSIGKYELVEVETPAGYKPLEKPILFEIEKGRVTALQLTVENELVDTGNVEITKVDKENKDALADAVFEIQDEAGQVVAKITTDKKGHAQVTNLSVGTYKLVEVNAPKGYKQLVDPITFQIEKGMTKSLTLTVENEMLDKGNVEITKVDKEGQKALAGVVFEVQDEAGKVVTEVTTDKSGKANVSDLSVGKYKLVEKAGLPGYKKLTEPVSFEIKKGMTKVLSLKVENELLDKGSVEITKVDKESGAVLAGVTFEVQDEKDKVVTKVTTDKDGKATISDLSVGKYKLVEVESLPGYKKLAKPVSFEITKGMTEVLSLKVENEKLDKGSVEITKVDKDSQKVLEGVVFEVQDEQGKVVTEVTTDKEGKAKISDLSVGKYKLVEKAGLPGYKKLTEPVSFEITKGMTTVLSMKVENEQLDKGSVEITKVDKDSQKVLAGVVFEVQDETGKVVTKVTTDKEGKANVSDLSVGKYKLVEKESLPGYKKLAEPVSFEITKGMTEVLSLKIENEMVDTGNVEITKIDKDNKVSLAGVVFEVQDETGKVVTKVTTDKEGKANVSDLSVGKYKLVEVESLPGYKKLEKPVPFEITKGMTKSLAFTVENEMVDTGNVEITKIDKDSKAPLEGVVFEVRDSKGKVVTKVKTDKDGKANVSDLSIGKYELVEVETPAGYKPLEKPILFEIEKGRVTALQLTVENELVDTGNVEITKVDKENKDALADAVFEIQDEAGQVVAKITTDKKGHAQVTNLSVGTYKLVEVKAPKGYKQLVDPITFQIEKGMTKSLTLTVENEMLDKGNVEITKVDKDSQKVLAGVVFEVQDEKDKVVTKVTTDKDGKATISDLSVGKYKLVEVESLPGYKKLAKPVSFEIKKGMTEVLSLKVENEKLDKGSVEITKVDKDSQKVLAGVVFEVQDEQGKVVTEVTTDKEGKATISDLSVGKYKLVEKENLPGYKKLTEPVSFEITKGMTEVLSLKVENEQLDKGSVEITKVDKDSQKALAGVVFEVQDEQGKVVTEVTTDKEGKATISDLSVGKYKLVEKESLPGYKELTEPVSFEITKGMTKVLSLKVENELLDKGSVEITKVDKESQKALEGVVFEVQDEAGTVVKELTTDKSGKAKFSDLSVGKYKLVEKAGLPGYKKLTEPVSFEIKKGMTKVLSLKVENEQLDKGSVEITKMAAESKNILSGAVFEVHDEKGKVVARVTTDKEGKAKVSDLSVGNYTLVEVEAPKGYEKLTNPIPFEITKGMINSVQLEVLNELSHLAPPGPEKPDPEKPEKPDPEKPEKPDPEKPEKPDPEKPETTDPEKPGTTDPEKPGTTNPEKPGTMNPEKPGTTNPEKPEKELPKTGQKMPVEPYMGALLVMMSFGLLVLGRKQQR</sequence>
<organism evidence="12 13">
    <name type="scientific">Bacillus mycoides</name>
    <dbReference type="NCBI Taxonomy" id="1405"/>
    <lineage>
        <taxon>Bacteria</taxon>
        <taxon>Bacillati</taxon>
        <taxon>Bacillota</taxon>
        <taxon>Bacilli</taxon>
        <taxon>Bacillales</taxon>
        <taxon>Bacillaceae</taxon>
        <taxon>Bacillus</taxon>
        <taxon>Bacillus cereus group</taxon>
    </lineage>
</organism>
<dbReference type="Pfam" id="PF17802">
    <property type="entry name" value="SpaA"/>
    <property type="match status" value="20"/>
</dbReference>
<dbReference type="Proteomes" id="UP000437562">
    <property type="component" value="Unassembled WGS sequence"/>
</dbReference>
<evidence type="ECO:0000313" key="12">
    <source>
        <dbReference type="EMBL" id="VXC16638.1"/>
    </source>
</evidence>
<feature type="domain" description="SpaA-like prealbumin fold" evidence="10">
    <location>
        <begin position="1872"/>
        <end position="1955"/>
    </location>
</feature>
<dbReference type="Gene3D" id="2.60.40.10">
    <property type="entry name" value="Immunoglobulins"/>
    <property type="match status" value="20"/>
</dbReference>
<accession>A0A653WD36</accession>
<feature type="domain" description="SpaA-like prealbumin fold" evidence="10">
    <location>
        <begin position="849"/>
        <end position="928"/>
    </location>
</feature>
<feature type="domain" description="SpaA-like prealbumin fold" evidence="10">
    <location>
        <begin position="1593"/>
        <end position="1676"/>
    </location>
</feature>
<feature type="domain" description="SpaA-like prealbumin fold" evidence="10">
    <location>
        <begin position="481"/>
        <end position="568"/>
    </location>
</feature>
<dbReference type="Pfam" id="PF05737">
    <property type="entry name" value="Collagen_bind"/>
    <property type="match status" value="1"/>
</dbReference>
<feature type="domain" description="SpaA-like prealbumin fold" evidence="10">
    <location>
        <begin position="1035"/>
        <end position="1118"/>
    </location>
</feature>
<dbReference type="GO" id="GO:0005518">
    <property type="term" value="F:collagen binding"/>
    <property type="evidence" value="ECO:0007669"/>
    <property type="project" value="InterPro"/>
</dbReference>
<keyword evidence="3" id="KW-0134">Cell wall</keyword>
<dbReference type="PANTHER" id="PTHR36108:SF13">
    <property type="entry name" value="COLOSSIN-B-RELATED"/>
    <property type="match status" value="1"/>
</dbReference>
<dbReference type="Pfam" id="PF17961">
    <property type="entry name" value="Big_8"/>
    <property type="match status" value="1"/>
</dbReference>
<dbReference type="InterPro" id="IPR011252">
    <property type="entry name" value="Fibrogen-bd_dom1"/>
</dbReference>
<reference evidence="12 13" key="1">
    <citation type="submission" date="2019-10" db="EMBL/GenBank/DDBJ databases">
        <authorList>
            <person name="Karimi E."/>
        </authorList>
    </citation>
    <scope>NUCLEOTIDE SEQUENCE [LARGE SCALE GENOMIC DNA]</scope>
    <source>
        <strain evidence="12">Bacillus sp. 71</strain>
    </source>
</reference>
<proteinExistence type="inferred from homology"/>
<keyword evidence="8" id="KW-1133">Transmembrane helix</keyword>
<dbReference type="InterPro" id="IPR041033">
    <property type="entry name" value="SpaA_PFL_dom_1"/>
</dbReference>
<feature type="domain" description="SpaA-like prealbumin fold" evidence="10">
    <location>
        <begin position="1779"/>
        <end position="1863"/>
    </location>
</feature>
<dbReference type="Gene3D" id="2.60.40.1280">
    <property type="match status" value="1"/>
</dbReference>
<comment type="similarity">
    <text evidence="2">Belongs to the serine-aspartate repeat-containing protein (SDr) family.</text>
</comment>
<evidence type="ECO:0000256" key="3">
    <source>
        <dbReference type="ARBA" id="ARBA00022512"/>
    </source>
</evidence>
<dbReference type="InterPro" id="IPR013783">
    <property type="entry name" value="Ig-like_fold"/>
</dbReference>
<feature type="domain" description="SpaA-like prealbumin fold" evidence="10">
    <location>
        <begin position="1221"/>
        <end position="1303"/>
    </location>
</feature>
<dbReference type="NCBIfam" id="TIGR01167">
    <property type="entry name" value="LPXTG_anchor"/>
    <property type="match status" value="1"/>
</dbReference>
<protein>
    <submittedName>
        <fullName evidence="12">Adhesin</fullName>
    </submittedName>
</protein>
<keyword evidence="8" id="KW-0812">Transmembrane</keyword>
<feature type="domain" description="SpaA-like prealbumin fold" evidence="10">
    <location>
        <begin position="1500"/>
        <end position="1582"/>
    </location>
</feature>
<keyword evidence="5" id="KW-0732">Signal</keyword>
<dbReference type="InterPro" id="IPR008456">
    <property type="entry name" value="Collagen-bd_dom"/>
</dbReference>
<dbReference type="Gene3D" id="2.60.40.740">
    <property type="match status" value="2"/>
</dbReference>
<evidence type="ECO:0000313" key="13">
    <source>
        <dbReference type="Proteomes" id="UP000437562"/>
    </source>
</evidence>
<feature type="region of interest" description="Disordered" evidence="7">
    <location>
        <begin position="2335"/>
        <end position="2424"/>
    </location>
</feature>